<accession>A0ABZ1F2H2</accession>
<keyword evidence="1" id="KW-0472">Membrane</keyword>
<evidence type="ECO:0000313" key="3">
    <source>
        <dbReference type="Proteomes" id="UP001356428"/>
    </source>
</evidence>
<organism evidence="2 3">
    <name type="scientific">Streptomyces cyaneofuscatus</name>
    <dbReference type="NCBI Taxonomy" id="66883"/>
    <lineage>
        <taxon>Bacteria</taxon>
        <taxon>Bacillati</taxon>
        <taxon>Actinomycetota</taxon>
        <taxon>Actinomycetes</taxon>
        <taxon>Kitasatosporales</taxon>
        <taxon>Streptomycetaceae</taxon>
        <taxon>Streptomyces</taxon>
    </lineage>
</organism>
<keyword evidence="3" id="KW-1185">Reference proteome</keyword>
<evidence type="ECO:0000256" key="1">
    <source>
        <dbReference type="SAM" id="Phobius"/>
    </source>
</evidence>
<dbReference type="RefSeq" id="WP_326703298.1">
    <property type="nucleotide sequence ID" value="NZ_CP109083.1"/>
</dbReference>
<evidence type="ECO:0000313" key="2">
    <source>
        <dbReference type="EMBL" id="WSB10628.1"/>
    </source>
</evidence>
<keyword evidence="1" id="KW-0812">Transmembrane</keyword>
<gene>
    <name evidence="2" type="ORF">OG849_26950</name>
</gene>
<reference evidence="2 3" key="1">
    <citation type="submission" date="2022-10" db="EMBL/GenBank/DDBJ databases">
        <title>The complete genomes of actinobacterial strains from the NBC collection.</title>
        <authorList>
            <person name="Joergensen T.S."/>
            <person name="Alvarez Arevalo M."/>
            <person name="Sterndorff E.B."/>
            <person name="Faurdal D."/>
            <person name="Vuksanovic O."/>
            <person name="Mourched A.-S."/>
            <person name="Charusanti P."/>
            <person name="Shaw S."/>
            <person name="Blin K."/>
            <person name="Weber T."/>
        </authorList>
    </citation>
    <scope>NUCLEOTIDE SEQUENCE [LARGE SCALE GENOMIC DNA]</scope>
    <source>
        <strain evidence="2 3">NBC 01792</strain>
    </source>
</reference>
<protein>
    <submittedName>
        <fullName evidence="2">Uncharacterized protein</fullName>
    </submittedName>
</protein>
<name>A0ABZ1F2H2_9ACTN</name>
<proteinExistence type="predicted"/>
<dbReference type="EMBL" id="CP109083">
    <property type="protein sequence ID" value="WSB10628.1"/>
    <property type="molecule type" value="Genomic_DNA"/>
</dbReference>
<feature type="transmembrane region" description="Helical" evidence="1">
    <location>
        <begin position="12"/>
        <end position="30"/>
    </location>
</feature>
<sequence length="169" mass="17584">MSLRVGKRTASLAGGALVLVILAVTALWWFNRTDDAPYAVSADGPRVTLVYDGERPDEDIDTFLTVLVQRLAAGDVKGVDALADGYPDGSGATQESSEFLRPLAASAAAGKVTAKVAGAEDARPLSQRLKAPGGGTSQADLTLADGKHLRVQLAREHGVWWGYALAPAG</sequence>
<keyword evidence="1" id="KW-1133">Transmembrane helix</keyword>
<dbReference type="Proteomes" id="UP001356428">
    <property type="component" value="Chromosome"/>
</dbReference>